<dbReference type="Proteomes" id="UP000292704">
    <property type="component" value="Unassembled WGS sequence"/>
</dbReference>
<feature type="transmembrane region" description="Helical" evidence="6">
    <location>
        <begin position="12"/>
        <end position="32"/>
    </location>
</feature>
<feature type="transmembrane region" description="Helical" evidence="6">
    <location>
        <begin position="369"/>
        <end position="395"/>
    </location>
</feature>
<evidence type="ECO:0000313" key="7">
    <source>
        <dbReference type="EMBL" id="RZH68195.1"/>
    </source>
</evidence>
<dbReference type="EMBL" id="SHMR01000001">
    <property type="protein sequence ID" value="RZH68195.1"/>
    <property type="molecule type" value="Genomic_DNA"/>
</dbReference>
<feature type="transmembrane region" description="Helical" evidence="6">
    <location>
        <begin position="436"/>
        <end position="456"/>
    </location>
</feature>
<feature type="transmembrane region" description="Helical" evidence="6">
    <location>
        <begin position="76"/>
        <end position="97"/>
    </location>
</feature>
<feature type="transmembrane region" description="Helical" evidence="6">
    <location>
        <begin position="168"/>
        <end position="188"/>
    </location>
</feature>
<sequence length="479" mass="51466">MRLGQQSFVYFLAKNAAYVVSFLAVVYFARLVDPSTLGIYYVVIGLLAWLQLPGNMGISSAIKKRVSEGTDADEHVTAGIIVIGALFVITAALLFVFRERVTAYIGADVTEYLVFLLFAGLSYSIVQAVLEGRQLVHVSGLLFPIKVGGRSLLQILLVLAGFELVGMLVGFATGVLVAAVLGAIVLALRFRRPARRHFANIGSFAKYSWLGSVQSRTFNWIDILILNVFVSSALVGSYSVAWNVAAFLNTFGVSVSRSIFPEISKLSTDDGIDSTTHLIEDALSYAGLMLIPGFIGGLLIGDRVIRLYGAKYVTGTAVLGILIAACLVNGYQRQLLTTFNALDRPDLAFRVNAVFVASNVVLNVAFVTWFGWIGAAYATLLTVSVATCASFLLLSRLVTFSVPVAEIARQWIAALTMGVVIYLAEPTVTPLKGAIPFGTAVGTIGLVAIGAAVYFFTLMGISRQFRTTVGRNLPVDAPW</sequence>
<comment type="caution">
    <text evidence="7">The sequence shown here is derived from an EMBL/GenBank/DDBJ whole genome shotgun (WGS) entry which is preliminary data.</text>
</comment>
<keyword evidence="4 6" id="KW-1133">Transmembrane helix</keyword>
<keyword evidence="2" id="KW-1003">Cell membrane</keyword>
<keyword evidence="5 6" id="KW-0472">Membrane</keyword>
<evidence type="ECO:0000256" key="1">
    <source>
        <dbReference type="ARBA" id="ARBA00004651"/>
    </source>
</evidence>
<evidence type="ECO:0000256" key="6">
    <source>
        <dbReference type="SAM" id="Phobius"/>
    </source>
</evidence>
<dbReference type="GO" id="GO:0005886">
    <property type="term" value="C:plasma membrane"/>
    <property type="evidence" value="ECO:0007669"/>
    <property type="project" value="UniProtKB-SubCell"/>
</dbReference>
<dbReference type="PANTHER" id="PTHR30250:SF28">
    <property type="entry name" value="POLYSACCHARIDE BIOSYNTHESIS PROTEIN"/>
    <property type="match status" value="1"/>
</dbReference>
<dbReference type="PANTHER" id="PTHR30250">
    <property type="entry name" value="PST FAMILY PREDICTED COLANIC ACID TRANSPORTER"/>
    <property type="match status" value="1"/>
</dbReference>
<comment type="subcellular location">
    <subcellularLocation>
        <location evidence="1">Cell membrane</location>
        <topology evidence="1">Multi-pass membrane protein</topology>
    </subcellularLocation>
</comment>
<proteinExistence type="predicted"/>
<dbReference type="InterPro" id="IPR050833">
    <property type="entry name" value="Poly_Biosynth_Transport"/>
</dbReference>
<feature type="transmembrane region" description="Helical" evidence="6">
    <location>
        <begin position="407"/>
        <end position="424"/>
    </location>
</feature>
<protein>
    <submittedName>
        <fullName evidence="7">Transporter</fullName>
    </submittedName>
</protein>
<feature type="transmembrane region" description="Helical" evidence="6">
    <location>
        <begin position="312"/>
        <end position="331"/>
    </location>
</feature>
<accession>A0A482Y268</accession>
<evidence type="ECO:0000256" key="4">
    <source>
        <dbReference type="ARBA" id="ARBA00022989"/>
    </source>
</evidence>
<name>A0A482Y268_9EURY</name>
<dbReference type="OrthoDB" id="112053at2157"/>
<dbReference type="InterPro" id="IPR002797">
    <property type="entry name" value="Polysacc_synth"/>
</dbReference>
<organism evidence="7 8">
    <name type="scientific">Natrinema altunense</name>
    <dbReference type="NCBI Taxonomy" id="222984"/>
    <lineage>
        <taxon>Archaea</taxon>
        <taxon>Methanobacteriati</taxon>
        <taxon>Methanobacteriota</taxon>
        <taxon>Stenosarchaea group</taxon>
        <taxon>Halobacteria</taxon>
        <taxon>Halobacteriales</taxon>
        <taxon>Natrialbaceae</taxon>
        <taxon>Natrinema</taxon>
    </lineage>
</organism>
<feature type="transmembrane region" description="Helical" evidence="6">
    <location>
        <begin position="224"/>
        <end position="248"/>
    </location>
</feature>
<reference evidence="7 8" key="1">
    <citation type="submission" date="2019-02" db="EMBL/GenBank/DDBJ databases">
        <title>Genome analysis provides insights into bioremediation potentialities and Haloocin production by Natrinema altunense strain 4.1R isolated from Chott Douz in Tunisian desert.</title>
        <authorList>
            <person name="Najjari A."/>
            <person name="Youssef N."/>
            <person name="Ben Dhia O."/>
            <person name="Ferjani R."/>
            <person name="El Hidri D."/>
            <person name="Ouzari H.I."/>
            <person name="Cherif A."/>
        </authorList>
    </citation>
    <scope>NUCLEOTIDE SEQUENCE [LARGE SCALE GENOMIC DNA]</scope>
    <source>
        <strain evidence="7 8">4.1R</strain>
    </source>
</reference>
<dbReference type="AlphaFoldDB" id="A0A482Y268"/>
<dbReference type="Pfam" id="PF01943">
    <property type="entry name" value="Polysacc_synt"/>
    <property type="match status" value="1"/>
</dbReference>
<feature type="transmembrane region" description="Helical" evidence="6">
    <location>
        <begin position="109"/>
        <end position="130"/>
    </location>
</feature>
<evidence type="ECO:0000313" key="8">
    <source>
        <dbReference type="Proteomes" id="UP000292704"/>
    </source>
</evidence>
<evidence type="ECO:0000256" key="5">
    <source>
        <dbReference type="ARBA" id="ARBA00023136"/>
    </source>
</evidence>
<feature type="transmembrane region" description="Helical" evidence="6">
    <location>
        <begin position="38"/>
        <end position="55"/>
    </location>
</feature>
<evidence type="ECO:0000256" key="3">
    <source>
        <dbReference type="ARBA" id="ARBA00022692"/>
    </source>
</evidence>
<keyword evidence="3 6" id="KW-0812">Transmembrane</keyword>
<dbReference type="RefSeq" id="WP_130169260.1">
    <property type="nucleotide sequence ID" value="NZ_SHMR01000001.1"/>
</dbReference>
<gene>
    <name evidence="7" type="ORF">ELS17_01620</name>
</gene>
<evidence type="ECO:0000256" key="2">
    <source>
        <dbReference type="ARBA" id="ARBA00022475"/>
    </source>
</evidence>